<evidence type="ECO:0000313" key="2">
    <source>
        <dbReference type="Proteomes" id="UP001151760"/>
    </source>
</evidence>
<gene>
    <name evidence="1" type="ORF">Tco_1030053</name>
</gene>
<name>A0ABQ5G6Z3_9ASTR</name>
<keyword evidence="2" id="KW-1185">Reference proteome</keyword>
<proteinExistence type="predicted"/>
<sequence length="148" mass="17698">MLLTQIKSYVPFFSSHKQSMPTTHDDETSYTIDEESMEEIDKEQTINIDWTQDFDARTRDNLYDGTVLELNRDDKGIRRNHKDISQSIDSRMLRKYYRRQDKLSILREFKGIYVAFGMTQRMEESREKEPLKTSCLTLRKLAIRISQF</sequence>
<protein>
    <submittedName>
        <fullName evidence="1">Uncharacterized protein</fullName>
    </submittedName>
</protein>
<dbReference type="Proteomes" id="UP001151760">
    <property type="component" value="Unassembled WGS sequence"/>
</dbReference>
<comment type="caution">
    <text evidence="1">The sequence shown here is derived from an EMBL/GenBank/DDBJ whole genome shotgun (WGS) entry which is preliminary data.</text>
</comment>
<evidence type="ECO:0000313" key="1">
    <source>
        <dbReference type="EMBL" id="GJT70767.1"/>
    </source>
</evidence>
<reference evidence="1" key="1">
    <citation type="journal article" date="2022" name="Int. J. Mol. Sci.">
        <title>Draft Genome of Tanacetum Coccineum: Genomic Comparison of Closely Related Tanacetum-Family Plants.</title>
        <authorList>
            <person name="Yamashiro T."/>
            <person name="Shiraishi A."/>
            <person name="Nakayama K."/>
            <person name="Satake H."/>
        </authorList>
    </citation>
    <scope>NUCLEOTIDE SEQUENCE</scope>
</reference>
<dbReference type="EMBL" id="BQNB010018108">
    <property type="protein sequence ID" value="GJT70767.1"/>
    <property type="molecule type" value="Genomic_DNA"/>
</dbReference>
<reference evidence="1" key="2">
    <citation type="submission" date="2022-01" db="EMBL/GenBank/DDBJ databases">
        <authorList>
            <person name="Yamashiro T."/>
            <person name="Shiraishi A."/>
            <person name="Satake H."/>
            <person name="Nakayama K."/>
        </authorList>
    </citation>
    <scope>NUCLEOTIDE SEQUENCE</scope>
</reference>
<accession>A0ABQ5G6Z3</accession>
<organism evidence="1 2">
    <name type="scientific">Tanacetum coccineum</name>
    <dbReference type="NCBI Taxonomy" id="301880"/>
    <lineage>
        <taxon>Eukaryota</taxon>
        <taxon>Viridiplantae</taxon>
        <taxon>Streptophyta</taxon>
        <taxon>Embryophyta</taxon>
        <taxon>Tracheophyta</taxon>
        <taxon>Spermatophyta</taxon>
        <taxon>Magnoliopsida</taxon>
        <taxon>eudicotyledons</taxon>
        <taxon>Gunneridae</taxon>
        <taxon>Pentapetalae</taxon>
        <taxon>asterids</taxon>
        <taxon>campanulids</taxon>
        <taxon>Asterales</taxon>
        <taxon>Asteraceae</taxon>
        <taxon>Asteroideae</taxon>
        <taxon>Anthemideae</taxon>
        <taxon>Anthemidinae</taxon>
        <taxon>Tanacetum</taxon>
    </lineage>
</organism>